<evidence type="ECO:0000313" key="3">
    <source>
        <dbReference type="Proteomes" id="UP000540423"/>
    </source>
</evidence>
<name>A0A7X0HKZ8_9ACTN</name>
<proteinExistence type="predicted"/>
<dbReference type="Proteomes" id="UP000540423">
    <property type="component" value="Unassembled WGS sequence"/>
</dbReference>
<feature type="compositionally biased region" description="Basic residues" evidence="1">
    <location>
        <begin position="87"/>
        <end position="97"/>
    </location>
</feature>
<evidence type="ECO:0000313" key="2">
    <source>
        <dbReference type="EMBL" id="MBB6439496.1"/>
    </source>
</evidence>
<organism evidence="2 3">
    <name type="scientific">Streptomyces candidus</name>
    <dbReference type="NCBI Taxonomy" id="67283"/>
    <lineage>
        <taxon>Bacteria</taxon>
        <taxon>Bacillati</taxon>
        <taxon>Actinomycetota</taxon>
        <taxon>Actinomycetes</taxon>
        <taxon>Kitasatosporales</taxon>
        <taxon>Streptomycetaceae</taxon>
        <taxon>Streptomyces</taxon>
    </lineage>
</organism>
<gene>
    <name evidence="2" type="ORF">HNQ79_006008</name>
</gene>
<dbReference type="AlphaFoldDB" id="A0A7X0HKZ8"/>
<reference evidence="2 3" key="1">
    <citation type="submission" date="2020-08" db="EMBL/GenBank/DDBJ databases">
        <title>Genomic Encyclopedia of Type Strains, Phase IV (KMG-IV): sequencing the most valuable type-strain genomes for metagenomic binning, comparative biology and taxonomic classification.</title>
        <authorList>
            <person name="Goeker M."/>
        </authorList>
    </citation>
    <scope>NUCLEOTIDE SEQUENCE [LARGE SCALE GENOMIC DNA]</scope>
    <source>
        <strain evidence="2 3">DSM 40141</strain>
    </source>
</reference>
<feature type="compositionally biased region" description="Basic and acidic residues" evidence="1">
    <location>
        <begin position="43"/>
        <end position="64"/>
    </location>
</feature>
<accession>A0A7X0HKZ8</accession>
<dbReference type="EMBL" id="JACHEM010000023">
    <property type="protein sequence ID" value="MBB6439496.1"/>
    <property type="molecule type" value="Genomic_DNA"/>
</dbReference>
<feature type="region of interest" description="Disordered" evidence="1">
    <location>
        <begin position="40"/>
        <end position="108"/>
    </location>
</feature>
<comment type="caution">
    <text evidence="2">The sequence shown here is derived from an EMBL/GenBank/DDBJ whole genome shotgun (WGS) entry which is preliminary data.</text>
</comment>
<evidence type="ECO:0000256" key="1">
    <source>
        <dbReference type="SAM" id="MobiDB-lite"/>
    </source>
</evidence>
<protein>
    <submittedName>
        <fullName evidence="2">Phytoene/squalene synthetase</fullName>
    </submittedName>
</protein>
<sequence>MWTPGAAGGAQELFPFEMAKFGLAVEDALALPEKQKAARKARKAAEQARQEAEAAAKGEHELGQQERAAAAEVRRMRIAATAEVRRSWRRPPRRRPKPPAPSGVSWRQGAGCEVRCCRGPTRCGG</sequence>
<dbReference type="RefSeq" id="WP_185036047.1">
    <property type="nucleotide sequence ID" value="NZ_JACHEM010000023.1"/>
</dbReference>
<keyword evidence="3" id="KW-1185">Reference proteome</keyword>